<gene>
    <name evidence="8" type="primary">queE</name>
    <name evidence="10" type="ORF">CXU22_03970</name>
</gene>
<feature type="binding site" evidence="8">
    <location>
        <position position="43"/>
    </location>
    <ligand>
        <name>[4Fe-4S] cluster</name>
        <dbReference type="ChEBI" id="CHEBI:49883"/>
        <note>4Fe-4S-S-AdoMet</note>
    </ligand>
</feature>
<dbReference type="AlphaFoldDB" id="A0A2N8HFB6"/>
<dbReference type="InterPro" id="IPR013785">
    <property type="entry name" value="Aldolase_TIM"/>
</dbReference>
<dbReference type="UniPathway" id="UPA00391"/>
<keyword evidence="5 8" id="KW-0408">Iron</keyword>
<dbReference type="RefSeq" id="WP_102712768.1">
    <property type="nucleotide sequence ID" value="NZ_CABMLK010000003.1"/>
</dbReference>
<dbReference type="InterPro" id="IPR058240">
    <property type="entry name" value="rSAM_sf"/>
</dbReference>
<evidence type="ECO:0000256" key="1">
    <source>
        <dbReference type="ARBA" id="ARBA00022485"/>
    </source>
</evidence>
<dbReference type="PANTHER" id="PTHR42836">
    <property type="entry name" value="7-CARBOXY-7-DEAZAGUANINE SYNTHASE"/>
    <property type="match status" value="1"/>
</dbReference>
<feature type="domain" description="Radical SAM core" evidence="9">
    <location>
        <begin position="23"/>
        <end position="223"/>
    </location>
</feature>
<dbReference type="GO" id="GO:0016840">
    <property type="term" value="F:carbon-nitrogen lyase activity"/>
    <property type="evidence" value="ECO:0007669"/>
    <property type="project" value="UniProtKB-UniRule"/>
</dbReference>
<dbReference type="EMBL" id="PJKA01000006">
    <property type="protein sequence ID" value="PNC18956.1"/>
    <property type="molecule type" value="Genomic_DNA"/>
</dbReference>
<reference evidence="10 11" key="1">
    <citation type="journal article" date="2017" name="BMC Genomics">
        <title>Genome sequencing of 39 Akkermansia muciniphila isolates reveals its population structure, genomic and functional diverisity, and global distribution in mammalian gut microbiotas.</title>
        <authorList>
            <person name="Guo X."/>
            <person name="Li S."/>
            <person name="Zhang J."/>
            <person name="Wu F."/>
            <person name="Li X."/>
            <person name="Wu D."/>
            <person name="Zhang M."/>
            <person name="Ou Z."/>
            <person name="Jie Z."/>
            <person name="Yan Q."/>
            <person name="Li P."/>
            <person name="Yi J."/>
            <person name="Peng Y."/>
        </authorList>
    </citation>
    <scope>NUCLEOTIDE SEQUENCE [LARGE SCALE GENOMIC DNA]</scope>
    <source>
        <strain evidence="10 11">GP24</strain>
    </source>
</reference>
<evidence type="ECO:0000256" key="5">
    <source>
        <dbReference type="ARBA" id="ARBA00023004"/>
    </source>
</evidence>
<dbReference type="EC" id="4.3.99.3" evidence="8"/>
<feature type="binding site" evidence="8">
    <location>
        <position position="36"/>
    </location>
    <ligand>
        <name>[4Fe-4S] cluster</name>
        <dbReference type="ChEBI" id="CHEBI:49883"/>
        <note>4Fe-4S-S-AdoMet</note>
    </ligand>
</feature>
<evidence type="ECO:0000256" key="6">
    <source>
        <dbReference type="ARBA" id="ARBA00023014"/>
    </source>
</evidence>
<keyword evidence="2 8" id="KW-0949">S-adenosyl-L-methionine</keyword>
<name>A0A2N8HFB6_9BACT</name>
<evidence type="ECO:0000313" key="11">
    <source>
        <dbReference type="Proteomes" id="UP000236000"/>
    </source>
</evidence>
<comment type="cofactor">
    <cofactor evidence="8">
        <name>S-adenosyl-L-methionine</name>
        <dbReference type="ChEBI" id="CHEBI:59789"/>
    </cofactor>
    <text evidence="8">Binds 1 S-adenosyl-L-methionine per subunit.</text>
</comment>
<comment type="caution">
    <text evidence="10">The sequence shown here is derived from an EMBL/GenBank/DDBJ whole genome shotgun (WGS) entry which is preliminary data.</text>
</comment>
<feature type="binding site" evidence="8">
    <location>
        <position position="32"/>
    </location>
    <ligand>
        <name>substrate</name>
    </ligand>
</feature>
<dbReference type="GO" id="GO:0051539">
    <property type="term" value="F:4 iron, 4 sulfur cluster binding"/>
    <property type="evidence" value="ECO:0007669"/>
    <property type="project" value="UniProtKB-UniRule"/>
</dbReference>
<dbReference type="SUPFAM" id="SSF102114">
    <property type="entry name" value="Radical SAM enzymes"/>
    <property type="match status" value="1"/>
</dbReference>
<evidence type="ECO:0000313" key="10">
    <source>
        <dbReference type="EMBL" id="PNC18956.1"/>
    </source>
</evidence>
<evidence type="ECO:0000259" key="9">
    <source>
        <dbReference type="PROSITE" id="PS51918"/>
    </source>
</evidence>
<accession>A0A2N8HFB6</accession>
<keyword evidence="6 8" id="KW-0411">Iron-sulfur</keyword>
<dbReference type="PIRSF" id="PIRSF000370">
    <property type="entry name" value="QueE"/>
    <property type="match status" value="1"/>
</dbReference>
<comment type="cofactor">
    <cofactor evidence="8">
        <name>Mg(2+)</name>
        <dbReference type="ChEBI" id="CHEBI:18420"/>
    </cofactor>
</comment>
<keyword evidence="4 8" id="KW-0460">Magnesium</keyword>
<dbReference type="Pfam" id="PF04055">
    <property type="entry name" value="Radical_SAM"/>
    <property type="match status" value="1"/>
</dbReference>
<keyword evidence="3 8" id="KW-0479">Metal-binding</keyword>
<feature type="binding site" evidence="8">
    <location>
        <begin position="125"/>
        <end position="127"/>
    </location>
    <ligand>
        <name>S-adenosyl-L-methionine</name>
        <dbReference type="ChEBI" id="CHEBI:59789"/>
    </ligand>
</feature>
<dbReference type="GO" id="GO:1904047">
    <property type="term" value="F:S-adenosyl-L-methionine binding"/>
    <property type="evidence" value="ECO:0007669"/>
    <property type="project" value="UniProtKB-UniRule"/>
</dbReference>
<feature type="binding site" evidence="8">
    <location>
        <position position="40"/>
    </location>
    <ligand>
        <name>[4Fe-4S] cluster</name>
        <dbReference type="ChEBI" id="CHEBI:49883"/>
        <note>4Fe-4S-S-AdoMet</note>
    </ligand>
</feature>
<feature type="binding site" evidence="8">
    <location>
        <begin position="42"/>
        <end position="44"/>
    </location>
    <ligand>
        <name>S-adenosyl-L-methionine</name>
        <dbReference type="ChEBI" id="CHEBI:59789"/>
    </ligand>
</feature>
<comment type="subunit">
    <text evidence="8">Homodimer.</text>
</comment>
<keyword evidence="1 8" id="KW-0004">4Fe-4S</keyword>
<dbReference type="CDD" id="cd01335">
    <property type="entry name" value="Radical_SAM"/>
    <property type="match status" value="1"/>
</dbReference>
<evidence type="ECO:0000256" key="7">
    <source>
        <dbReference type="ARBA" id="ARBA00023239"/>
    </source>
</evidence>
<dbReference type="SFLD" id="SFLDS00029">
    <property type="entry name" value="Radical_SAM"/>
    <property type="match status" value="1"/>
</dbReference>
<dbReference type="HAMAP" id="MF_00917">
    <property type="entry name" value="QueE"/>
    <property type="match status" value="1"/>
</dbReference>
<dbReference type="InterPro" id="IPR024924">
    <property type="entry name" value="7-CO-7-deazaguanine_synth-like"/>
</dbReference>
<comment type="function">
    <text evidence="8">Catalyzes the complex heterocyclic radical-mediated conversion of 6-carboxy-5,6,7,8-tetrahydropterin (CPH4) to 7-carboxy-7-deazaguanine (CDG), a step common to the biosynthetic pathways of all 7-deazapurine-containing compounds.</text>
</comment>
<sequence>MLTLAQLHGQPEIFHSIQGEGVSQGTPCVFLRLAGCNLACSWCDTAYSWNGSAPAVRITPEAAAELVLHYSCRRLVLTGGEPLLQQKTLPSLLRLLPEHAVEMETNGTIMPDAELLERITQFNVSPKLPHSGNDAGRAWKPDILRRLADTEKAWFKFVVACEEDVETILRQASRAGIPAQRILIMPLAATRQELDAMREPTVEWCLRYGLRFSDRLHIAIWGSKKGV</sequence>
<comment type="cofactor">
    <cofactor evidence="8">
        <name>[4Fe-4S] cluster</name>
        <dbReference type="ChEBI" id="CHEBI:49883"/>
    </cofactor>
    <text evidence="8">Binds 1 [4Fe-4S] cluster. The cluster is coordinated with 3 cysteines and an exchangeable S-adenosyl-L-methionine.</text>
</comment>
<comment type="similarity">
    <text evidence="8">Belongs to the radical SAM superfamily. 7-carboxy-7-deazaguanine synthase family.</text>
</comment>
<protein>
    <recommendedName>
        <fullName evidence="8">7-carboxy-7-deazaguanine synthase</fullName>
        <shortName evidence="8">CDG synthase</shortName>
        <ecNumber evidence="8">4.3.99.3</ecNumber>
    </recommendedName>
    <alternativeName>
        <fullName evidence="8">Queuosine biosynthesis protein QueE</fullName>
    </alternativeName>
</protein>
<dbReference type="GO" id="GO:0008616">
    <property type="term" value="P:tRNA queuosine(34) biosynthetic process"/>
    <property type="evidence" value="ECO:0007669"/>
    <property type="project" value="UniProtKB-UniRule"/>
</dbReference>
<dbReference type="InterPro" id="IPR007197">
    <property type="entry name" value="rSAM"/>
</dbReference>
<proteinExistence type="inferred from homology"/>
<feature type="binding site" evidence="8">
    <location>
        <position position="45"/>
    </location>
    <ligand>
        <name>Mg(2+)</name>
        <dbReference type="ChEBI" id="CHEBI:18420"/>
    </ligand>
</feature>
<dbReference type="Proteomes" id="UP000236000">
    <property type="component" value="Unassembled WGS sequence"/>
</dbReference>
<dbReference type="Gene3D" id="3.20.20.70">
    <property type="entry name" value="Aldolase class I"/>
    <property type="match status" value="1"/>
</dbReference>
<keyword evidence="8" id="KW-0671">Queuosine biosynthesis</keyword>
<evidence type="ECO:0000256" key="3">
    <source>
        <dbReference type="ARBA" id="ARBA00022723"/>
    </source>
</evidence>
<comment type="caution">
    <text evidence="8">Lacks conserved residue(s) required for the propagation of feature annotation.</text>
</comment>
<feature type="binding site" evidence="8">
    <location>
        <position position="78"/>
    </location>
    <ligand>
        <name>substrate</name>
    </ligand>
</feature>
<dbReference type="PANTHER" id="PTHR42836:SF1">
    <property type="entry name" value="7-CARBOXY-7-DEAZAGUANINE SYNTHASE"/>
    <property type="match status" value="1"/>
</dbReference>
<dbReference type="PROSITE" id="PS51918">
    <property type="entry name" value="RADICAL_SAM"/>
    <property type="match status" value="1"/>
</dbReference>
<comment type="catalytic activity">
    <reaction evidence="8">
        <text>6-carboxy-5,6,7,8-tetrahydropterin + H(+) = 7-carboxy-7-carbaguanine + NH4(+)</text>
        <dbReference type="Rhea" id="RHEA:27974"/>
        <dbReference type="ChEBI" id="CHEBI:15378"/>
        <dbReference type="ChEBI" id="CHEBI:28938"/>
        <dbReference type="ChEBI" id="CHEBI:61032"/>
        <dbReference type="ChEBI" id="CHEBI:61036"/>
        <dbReference type="EC" id="4.3.99.3"/>
    </reaction>
</comment>
<comment type="pathway">
    <text evidence="8">Purine metabolism; 7-cyano-7-deazaguanine biosynthesis.</text>
</comment>
<dbReference type="GO" id="GO:0000287">
    <property type="term" value="F:magnesium ion binding"/>
    <property type="evidence" value="ECO:0007669"/>
    <property type="project" value="UniProtKB-UniRule"/>
</dbReference>
<dbReference type="OrthoDB" id="9792276at2"/>
<evidence type="ECO:0000256" key="8">
    <source>
        <dbReference type="HAMAP-Rule" id="MF_00917"/>
    </source>
</evidence>
<organism evidence="10 11">
    <name type="scientific">Akkermansia muciniphila</name>
    <dbReference type="NCBI Taxonomy" id="239935"/>
    <lineage>
        <taxon>Bacteria</taxon>
        <taxon>Pseudomonadati</taxon>
        <taxon>Verrucomicrobiota</taxon>
        <taxon>Verrucomicrobiia</taxon>
        <taxon>Verrucomicrobiales</taxon>
        <taxon>Akkermansiaceae</taxon>
        <taxon>Akkermansia</taxon>
    </lineage>
</organism>
<keyword evidence="7 8" id="KW-0456">Lyase</keyword>
<feature type="binding site" evidence="8">
    <location>
        <begin position="17"/>
        <end position="19"/>
    </location>
    <ligand>
        <name>substrate</name>
    </ligand>
</feature>
<evidence type="ECO:0000256" key="2">
    <source>
        <dbReference type="ARBA" id="ARBA00022691"/>
    </source>
</evidence>
<feature type="binding site" evidence="8">
    <location>
        <position position="80"/>
    </location>
    <ligand>
        <name>S-adenosyl-L-methionine</name>
        <dbReference type="ChEBI" id="CHEBI:59789"/>
    </ligand>
</feature>
<evidence type="ECO:0000256" key="4">
    <source>
        <dbReference type="ARBA" id="ARBA00022842"/>
    </source>
</evidence>